<gene>
    <name evidence="1" type="ORF">CRI93_13975</name>
</gene>
<dbReference type="Proteomes" id="UP000221024">
    <property type="component" value="Unassembled WGS sequence"/>
</dbReference>
<protein>
    <submittedName>
        <fullName evidence="1">Uncharacterized protein</fullName>
    </submittedName>
</protein>
<name>A0A2H3P283_9BACT</name>
<comment type="caution">
    <text evidence="1">The sequence shown here is derived from an EMBL/GenBank/DDBJ whole genome shotgun (WGS) entry which is preliminary data.</text>
</comment>
<accession>A0A2H3P283</accession>
<dbReference type="AlphaFoldDB" id="A0A2H3P283"/>
<organism evidence="1 2">
    <name type="scientific">Longimonas halophila</name>
    <dbReference type="NCBI Taxonomy" id="1469170"/>
    <lineage>
        <taxon>Bacteria</taxon>
        <taxon>Pseudomonadati</taxon>
        <taxon>Rhodothermota</taxon>
        <taxon>Rhodothermia</taxon>
        <taxon>Rhodothermales</taxon>
        <taxon>Salisaetaceae</taxon>
        <taxon>Longimonas</taxon>
    </lineage>
</organism>
<reference evidence="1 2" key="1">
    <citation type="submission" date="2017-10" db="EMBL/GenBank/DDBJ databases">
        <title>Draft genome of Longimonas halophila.</title>
        <authorList>
            <person name="Goh K.M."/>
            <person name="Shamsir M.S."/>
            <person name="Lim S.W."/>
        </authorList>
    </citation>
    <scope>NUCLEOTIDE SEQUENCE [LARGE SCALE GENOMIC DNA]</scope>
    <source>
        <strain evidence="1 2">KCTC 42399</strain>
    </source>
</reference>
<proteinExistence type="predicted"/>
<evidence type="ECO:0000313" key="1">
    <source>
        <dbReference type="EMBL" id="PEN05119.1"/>
    </source>
</evidence>
<evidence type="ECO:0000313" key="2">
    <source>
        <dbReference type="Proteomes" id="UP000221024"/>
    </source>
</evidence>
<keyword evidence="2" id="KW-1185">Reference proteome</keyword>
<sequence>MASTNQDQGVQKVYEEGLELLVSQGQRSTVLAGLERLAENEKHMQLILLVRNEGNNAFNMEPTEINVLHEQDGNAERLPIYPPDDAVDKITFDERLTAALNAAAVSYNQDTNIDTETNRDLARGSSLAAIAQGSNVQSTLLRRETLFGGDQIAGAVYFALRDSGRLRITVPTDDESHTFYFVSKE</sequence>
<dbReference type="EMBL" id="PDEP01000016">
    <property type="protein sequence ID" value="PEN05119.1"/>
    <property type="molecule type" value="Genomic_DNA"/>
</dbReference>
<dbReference type="RefSeq" id="WP_098063261.1">
    <property type="nucleotide sequence ID" value="NZ_PDEP01000016.1"/>
</dbReference>